<dbReference type="Gene3D" id="3.90.550.10">
    <property type="entry name" value="Spore Coat Polysaccharide Biosynthesis Protein SpsA, Chain A"/>
    <property type="match status" value="1"/>
</dbReference>
<accession>A0A0F4KYR4</accession>
<dbReference type="OrthoDB" id="396512at2"/>
<dbReference type="PATRIC" id="fig|1218508.4.peg.136"/>
<protein>
    <recommendedName>
        <fullName evidence="1">Glycosyltransferase 2-like domain-containing protein</fullName>
    </recommendedName>
</protein>
<dbReference type="EMBL" id="JXBZ01000002">
    <property type="protein sequence ID" value="KJY51089.1"/>
    <property type="molecule type" value="Genomic_DNA"/>
</dbReference>
<evidence type="ECO:0000313" key="2">
    <source>
        <dbReference type="EMBL" id="KJY51089.1"/>
    </source>
</evidence>
<dbReference type="AlphaFoldDB" id="A0A0F4KYR4"/>
<name>A0A0F4KYR4_9LACO</name>
<organism evidence="2 3">
    <name type="scientific">Bombilactobacillus mellis</name>
    <dbReference type="NCBI Taxonomy" id="1218508"/>
    <lineage>
        <taxon>Bacteria</taxon>
        <taxon>Bacillati</taxon>
        <taxon>Bacillota</taxon>
        <taxon>Bacilli</taxon>
        <taxon>Lactobacillales</taxon>
        <taxon>Lactobacillaceae</taxon>
        <taxon>Bombilactobacillus</taxon>
    </lineage>
</organism>
<evidence type="ECO:0000259" key="1">
    <source>
        <dbReference type="Pfam" id="PF00535"/>
    </source>
</evidence>
<dbReference type="HOGENOM" id="CLU_025996_25_4_9"/>
<keyword evidence="3" id="KW-1185">Reference proteome</keyword>
<proteinExistence type="predicted"/>
<dbReference type="RefSeq" id="WP_045922047.1">
    <property type="nucleotide sequence ID" value="NZ_JAAEDY010000004.1"/>
</dbReference>
<dbReference type="Pfam" id="PF00535">
    <property type="entry name" value="Glycos_transf_2"/>
    <property type="match status" value="1"/>
</dbReference>
<sequence>MLSLSIIMPLYNEELLLRRCLETITTQVNPNFEVIMINDASTDQTATIAEAFIKKYSNFRMVTQPANLGISAARNRGIQEAQGDLITFLDGDDWLEPQYTNYFLQAFSKYQVDLAICGYFRESKRKTTKIRGKHLKGLVNRNQVIRHITKISGQVMGYTWNKVYRLDLIKAHHLQFADDLSLMEDQVFNVQYAAIARRFYVQPRPLYHYWQHGQSATHTYDLENAKSIGLANYRIVKTILDLKNN</sequence>
<comment type="caution">
    <text evidence="2">The sequence shown here is derived from an EMBL/GenBank/DDBJ whole genome shotgun (WGS) entry which is preliminary data.</text>
</comment>
<dbReference type="PANTHER" id="PTHR22916:SF3">
    <property type="entry name" value="UDP-GLCNAC:BETAGAL BETA-1,3-N-ACETYLGLUCOSAMINYLTRANSFERASE-LIKE PROTEIN 1"/>
    <property type="match status" value="1"/>
</dbReference>
<dbReference type="InterPro" id="IPR001173">
    <property type="entry name" value="Glyco_trans_2-like"/>
</dbReference>
<dbReference type="PANTHER" id="PTHR22916">
    <property type="entry name" value="GLYCOSYLTRANSFERASE"/>
    <property type="match status" value="1"/>
</dbReference>
<feature type="domain" description="Glycosyltransferase 2-like" evidence="1">
    <location>
        <begin position="5"/>
        <end position="141"/>
    </location>
</feature>
<dbReference type="GO" id="GO:0016758">
    <property type="term" value="F:hexosyltransferase activity"/>
    <property type="evidence" value="ECO:0007669"/>
    <property type="project" value="UniProtKB-ARBA"/>
</dbReference>
<gene>
    <name evidence="2" type="ORF">JG29_01320</name>
</gene>
<dbReference type="SUPFAM" id="SSF53448">
    <property type="entry name" value="Nucleotide-diphospho-sugar transferases"/>
    <property type="match status" value="1"/>
</dbReference>
<dbReference type="CDD" id="cd00761">
    <property type="entry name" value="Glyco_tranf_GTA_type"/>
    <property type="match status" value="1"/>
</dbReference>
<dbReference type="InterPro" id="IPR029044">
    <property type="entry name" value="Nucleotide-diphossugar_trans"/>
</dbReference>
<evidence type="ECO:0000313" key="3">
    <source>
        <dbReference type="Proteomes" id="UP000033695"/>
    </source>
</evidence>
<dbReference type="STRING" id="1218508.JG29_01320"/>
<reference evidence="2 3" key="1">
    <citation type="submission" date="2014-12" db="EMBL/GenBank/DDBJ databases">
        <title>Comparative genomics of the lactic acid bacteria isolated from the honey bee gut.</title>
        <authorList>
            <person name="Ellegaard K.M."/>
            <person name="Tamarit D."/>
            <person name="Javelind E."/>
            <person name="Olofsson T."/>
            <person name="Andersson S.G."/>
            <person name="Vasquez A."/>
        </authorList>
    </citation>
    <scope>NUCLEOTIDE SEQUENCE [LARGE SCALE GENOMIC DNA]</scope>
    <source>
        <strain evidence="2 3">Hon2</strain>
    </source>
</reference>
<dbReference type="Proteomes" id="UP000033695">
    <property type="component" value="Unassembled WGS sequence"/>
</dbReference>